<dbReference type="EMBL" id="CP006721">
    <property type="protein sequence ID" value="AGX42586.1"/>
    <property type="molecule type" value="Genomic_DNA"/>
</dbReference>
<dbReference type="PROSITE" id="PS00584">
    <property type="entry name" value="PFKB_KINASES_2"/>
    <property type="match status" value="1"/>
</dbReference>
<dbReference type="UniPathway" id="UPA00916">
    <property type="reaction ID" value="UER00889"/>
</dbReference>
<dbReference type="GO" id="GO:0005524">
    <property type="term" value="F:ATP binding"/>
    <property type="evidence" value="ECO:0007669"/>
    <property type="project" value="UniProtKB-UniRule"/>
</dbReference>
<evidence type="ECO:0000256" key="6">
    <source>
        <dbReference type="ARBA" id="ARBA00022741"/>
    </source>
</evidence>
<comment type="pathway">
    <text evidence="12">Carbohydrate metabolism; D-ribose degradation; D-ribose 5-phosphate from beta-D-ribopyranose: step 2/2.</text>
</comment>
<dbReference type="GeneID" id="55474084"/>
<dbReference type="KEGG" id="csb:CLSA_c15870"/>
<dbReference type="PATRIC" id="fig|1345695.10.peg.3698"/>
<evidence type="ECO:0000256" key="12">
    <source>
        <dbReference type="HAMAP-Rule" id="MF_01987"/>
    </source>
</evidence>
<evidence type="ECO:0000256" key="2">
    <source>
        <dbReference type="ARBA" id="ARBA00012035"/>
    </source>
</evidence>
<dbReference type="InterPro" id="IPR002173">
    <property type="entry name" value="Carboh/pur_kinase_PfkB_CS"/>
</dbReference>
<name>U5MSF8_CLOSA</name>
<keyword evidence="6 12" id="KW-0547">Nucleotide-binding</keyword>
<dbReference type="GO" id="GO:0019303">
    <property type="term" value="P:D-ribose catabolic process"/>
    <property type="evidence" value="ECO:0007669"/>
    <property type="project" value="UniProtKB-UniRule"/>
</dbReference>
<dbReference type="GO" id="GO:0046872">
    <property type="term" value="F:metal ion binding"/>
    <property type="evidence" value="ECO:0007669"/>
    <property type="project" value="UniProtKB-KW"/>
</dbReference>
<keyword evidence="9 12" id="KW-0460">Magnesium</keyword>
<sequence>MNKVCVLGSINMDLVFQIENMPKEGETILSKQFDKNPGGKGANQAVAAKRSGASVYMIGKIGNDDNGRTMVEGLENDGINTKYISIDPNEPTGMAIIMVNSQGNNSIVVEAGANMNIDNNDIKNADEAIINSDIIISQFETPDQSAIEAFKRAKELNKITILNPAPAKKIEDELLKYTDIIVPNETEVEVITGVKVFDLESAKNAGQLLIEKGIKYVIITLGEKGAALISKDRAEIVQAFKVNAVDTTAAGDSFIGGISCKIDVNEFSFESLLKSIRFGNMVSSLAVQKEGAQISIPYLNDVLEVYKDKEELK</sequence>
<keyword evidence="5 12" id="KW-0479">Metal-binding</keyword>
<protein>
    <recommendedName>
        <fullName evidence="3 12">Ribokinase</fullName>
        <shortName evidence="12">RK</shortName>
        <ecNumber evidence="2 12">2.7.1.15</ecNumber>
    </recommendedName>
</protein>
<organism evidence="14 15">
    <name type="scientific">Clostridium saccharobutylicum DSM 13864</name>
    <dbReference type="NCBI Taxonomy" id="1345695"/>
    <lineage>
        <taxon>Bacteria</taxon>
        <taxon>Bacillati</taxon>
        <taxon>Bacillota</taxon>
        <taxon>Clostridia</taxon>
        <taxon>Eubacteriales</taxon>
        <taxon>Clostridiaceae</taxon>
        <taxon>Clostridium</taxon>
    </lineage>
</organism>
<dbReference type="Proteomes" id="UP000017118">
    <property type="component" value="Chromosome"/>
</dbReference>
<dbReference type="InterPro" id="IPR002139">
    <property type="entry name" value="Ribo/fructo_kinase"/>
</dbReference>
<feature type="binding site" evidence="12">
    <location>
        <position position="289"/>
    </location>
    <ligand>
        <name>K(+)</name>
        <dbReference type="ChEBI" id="CHEBI:29103"/>
    </ligand>
</feature>
<feature type="binding site" evidence="12">
    <location>
        <position position="295"/>
    </location>
    <ligand>
        <name>K(+)</name>
        <dbReference type="ChEBI" id="CHEBI:29103"/>
    </ligand>
</feature>
<feature type="binding site" evidence="12">
    <location>
        <begin position="11"/>
        <end position="13"/>
    </location>
    <ligand>
        <name>substrate</name>
    </ligand>
</feature>
<dbReference type="OrthoDB" id="9775849at2"/>
<comment type="function">
    <text evidence="12">Catalyzes the phosphorylation of ribose at O-5 in a reaction requiring ATP and magnesium. The resulting D-ribose-5-phosphate can then be used either for sythesis of nucleotides, histidine, and tryptophan, or as a component of the pentose phosphate pathway.</text>
</comment>
<feature type="binding site" evidence="12">
    <location>
        <position position="286"/>
    </location>
    <ligand>
        <name>K(+)</name>
        <dbReference type="ChEBI" id="CHEBI:29103"/>
    </ligand>
</feature>
<comment type="cofactor">
    <cofactor evidence="12">
        <name>Mg(2+)</name>
        <dbReference type="ChEBI" id="CHEBI:18420"/>
    </cofactor>
    <text evidence="12">Requires a divalent cation, most likely magnesium in vivo, as an electrophilic catalyst to aid phosphoryl group transfer. It is the chelate of the metal and the nucleotide that is the actual substrate.</text>
</comment>
<comment type="subcellular location">
    <subcellularLocation>
        <location evidence="12">Cytoplasm</location>
    </subcellularLocation>
</comment>
<keyword evidence="8 12" id="KW-0067">ATP-binding</keyword>
<reference evidence="14 15" key="1">
    <citation type="journal article" date="2013" name="Genome Announc.">
        <title>Complete Genome Sequence of the Solvent Producer Clostridium saccharobutylicum NCP262 (DSM 13864).</title>
        <authorList>
            <person name="Poehlein A."/>
            <person name="Hartwich K."/>
            <person name="Krabben P."/>
            <person name="Ehrenreich A."/>
            <person name="Liebl W."/>
            <person name="Durre P."/>
            <person name="Gottschalk G."/>
            <person name="Daniel R."/>
        </authorList>
    </citation>
    <scope>NUCLEOTIDE SEQUENCE [LARGE SCALE GENOMIC DNA]</scope>
    <source>
        <strain evidence="14">DSM 13864</strain>
    </source>
</reference>
<dbReference type="InterPro" id="IPR011877">
    <property type="entry name" value="Ribokinase"/>
</dbReference>
<comment type="subunit">
    <text evidence="12">Homodimer.</text>
</comment>
<comment type="caution">
    <text evidence="12">Lacks conserved residue(s) required for the propagation of feature annotation.</text>
</comment>
<accession>U5MSF8</accession>
<evidence type="ECO:0000256" key="5">
    <source>
        <dbReference type="ARBA" id="ARBA00022723"/>
    </source>
</evidence>
<evidence type="ECO:0000313" key="14">
    <source>
        <dbReference type="EMBL" id="AGX42586.1"/>
    </source>
</evidence>
<feature type="binding site" evidence="12">
    <location>
        <begin position="220"/>
        <end position="225"/>
    </location>
    <ligand>
        <name>ATP</name>
        <dbReference type="ChEBI" id="CHEBI:30616"/>
    </ligand>
</feature>
<dbReference type="EC" id="2.7.1.15" evidence="2 12"/>
<dbReference type="NCBIfam" id="TIGR02152">
    <property type="entry name" value="D_ribokin_bact"/>
    <property type="match status" value="1"/>
</dbReference>
<dbReference type="eggNOG" id="COG0524">
    <property type="taxonomic scope" value="Bacteria"/>
</dbReference>
<comment type="catalytic activity">
    <reaction evidence="12">
        <text>D-ribose + ATP = D-ribose 5-phosphate + ADP + H(+)</text>
        <dbReference type="Rhea" id="RHEA:13697"/>
        <dbReference type="ChEBI" id="CHEBI:15378"/>
        <dbReference type="ChEBI" id="CHEBI:30616"/>
        <dbReference type="ChEBI" id="CHEBI:47013"/>
        <dbReference type="ChEBI" id="CHEBI:78346"/>
        <dbReference type="ChEBI" id="CHEBI:456216"/>
        <dbReference type="EC" id="2.7.1.15"/>
    </reaction>
</comment>
<evidence type="ECO:0000256" key="4">
    <source>
        <dbReference type="ARBA" id="ARBA00022679"/>
    </source>
</evidence>
<dbReference type="InterPro" id="IPR029056">
    <property type="entry name" value="Ribokinase-like"/>
</dbReference>
<dbReference type="SUPFAM" id="SSF53613">
    <property type="entry name" value="Ribokinase-like"/>
    <property type="match status" value="1"/>
</dbReference>
<evidence type="ECO:0000256" key="11">
    <source>
        <dbReference type="ARBA" id="ARBA00023277"/>
    </source>
</evidence>
<feature type="binding site" evidence="12">
    <location>
        <position position="140"/>
    </location>
    <ligand>
        <name>substrate</name>
    </ligand>
</feature>
<keyword evidence="11 12" id="KW-0119">Carbohydrate metabolism</keyword>
<dbReference type="PANTHER" id="PTHR10584:SF166">
    <property type="entry name" value="RIBOKINASE"/>
    <property type="match status" value="1"/>
</dbReference>
<dbReference type="InterPro" id="IPR011611">
    <property type="entry name" value="PfkB_dom"/>
</dbReference>
<evidence type="ECO:0000256" key="9">
    <source>
        <dbReference type="ARBA" id="ARBA00022842"/>
    </source>
</evidence>
<evidence type="ECO:0000259" key="13">
    <source>
        <dbReference type="Pfam" id="PF00294"/>
    </source>
</evidence>
<dbReference type="PANTHER" id="PTHR10584">
    <property type="entry name" value="SUGAR KINASE"/>
    <property type="match status" value="1"/>
</dbReference>
<dbReference type="GO" id="GO:0004747">
    <property type="term" value="F:ribokinase activity"/>
    <property type="evidence" value="ECO:0007669"/>
    <property type="project" value="UniProtKB-UniRule"/>
</dbReference>
<comment type="similarity">
    <text evidence="12">Belongs to the carbohydrate kinase PfkB family. Ribokinase subfamily.</text>
</comment>
<evidence type="ECO:0000256" key="10">
    <source>
        <dbReference type="ARBA" id="ARBA00022958"/>
    </source>
</evidence>
<keyword evidence="7 12" id="KW-0418">Kinase</keyword>
<feature type="binding site" evidence="12">
    <location>
        <position position="291"/>
    </location>
    <ligand>
        <name>K(+)</name>
        <dbReference type="ChEBI" id="CHEBI:29103"/>
    </ligand>
</feature>
<feature type="binding site" evidence="12">
    <location>
        <begin position="251"/>
        <end position="252"/>
    </location>
    <ligand>
        <name>ATP</name>
        <dbReference type="ChEBI" id="CHEBI:30616"/>
    </ligand>
</feature>
<gene>
    <name evidence="12 14" type="primary">rbsK</name>
    <name evidence="14" type="ORF">CLSA_c15870</name>
</gene>
<evidence type="ECO:0000256" key="1">
    <source>
        <dbReference type="ARBA" id="ARBA00005380"/>
    </source>
</evidence>
<feature type="binding site" evidence="12">
    <location>
        <position position="280"/>
    </location>
    <ligand>
        <name>ATP</name>
        <dbReference type="ChEBI" id="CHEBI:30616"/>
    </ligand>
</feature>
<comment type="similarity">
    <text evidence="1">Belongs to the carbohydrate kinase pfkB family.</text>
</comment>
<dbReference type="PRINTS" id="PR00990">
    <property type="entry name" value="RIBOKINASE"/>
</dbReference>
<dbReference type="AlphaFoldDB" id="U5MSF8"/>
<dbReference type="CDD" id="cd01174">
    <property type="entry name" value="ribokinase"/>
    <property type="match status" value="1"/>
</dbReference>
<evidence type="ECO:0000256" key="8">
    <source>
        <dbReference type="ARBA" id="ARBA00022840"/>
    </source>
</evidence>
<feature type="binding site" evidence="12">
    <location>
        <position position="252"/>
    </location>
    <ligand>
        <name>substrate</name>
    </ligand>
</feature>
<dbReference type="RefSeq" id="WP_022744963.1">
    <property type="nucleotide sequence ID" value="NC_022571.1"/>
</dbReference>
<keyword evidence="12" id="KW-0963">Cytoplasm</keyword>
<keyword evidence="15" id="KW-1185">Reference proteome</keyword>
<proteinExistence type="inferred from homology"/>
<feature type="binding site" evidence="12">
    <location>
        <position position="184"/>
    </location>
    <ligand>
        <name>ATP</name>
        <dbReference type="ChEBI" id="CHEBI:30616"/>
    </ligand>
</feature>
<evidence type="ECO:0000256" key="3">
    <source>
        <dbReference type="ARBA" id="ARBA00016943"/>
    </source>
</evidence>
<dbReference type="Gene3D" id="3.40.1190.20">
    <property type="match status" value="1"/>
</dbReference>
<dbReference type="HAMAP" id="MF_01987">
    <property type="entry name" value="Ribokinase"/>
    <property type="match status" value="1"/>
</dbReference>
<evidence type="ECO:0000313" key="15">
    <source>
        <dbReference type="Proteomes" id="UP000017118"/>
    </source>
</evidence>
<keyword evidence="10 12" id="KW-0630">Potassium</keyword>
<feature type="binding site" evidence="12">
    <location>
        <position position="246"/>
    </location>
    <ligand>
        <name>K(+)</name>
        <dbReference type="ChEBI" id="CHEBI:29103"/>
    </ligand>
</feature>
<dbReference type="Pfam" id="PF00294">
    <property type="entry name" value="PfkB"/>
    <property type="match status" value="1"/>
</dbReference>
<feature type="binding site" evidence="12">
    <location>
        <begin position="39"/>
        <end position="43"/>
    </location>
    <ligand>
        <name>substrate</name>
    </ligand>
</feature>
<evidence type="ECO:0000256" key="7">
    <source>
        <dbReference type="ARBA" id="ARBA00022777"/>
    </source>
</evidence>
<keyword evidence="4 12" id="KW-0808">Transferase</keyword>
<feature type="binding site" evidence="12">
    <location>
        <position position="248"/>
    </location>
    <ligand>
        <name>K(+)</name>
        <dbReference type="ChEBI" id="CHEBI:29103"/>
    </ligand>
</feature>
<feature type="domain" description="Carbohydrate kinase PfkB" evidence="13">
    <location>
        <begin position="1"/>
        <end position="297"/>
    </location>
</feature>
<feature type="active site" description="Proton acceptor" evidence="12">
    <location>
        <position position="252"/>
    </location>
</feature>
<comment type="activity regulation">
    <text evidence="12">Activated by a monovalent cation that binds near, but not in, the active site. The most likely occupant of the site in vivo is potassium. Ion binding induces a conformational change that may alter substrate affinity.</text>
</comment>
<dbReference type="HOGENOM" id="CLU_027634_2_0_9"/>
<dbReference type="GO" id="GO:0005829">
    <property type="term" value="C:cytosol"/>
    <property type="evidence" value="ECO:0007669"/>
    <property type="project" value="TreeGrafter"/>
</dbReference>